<feature type="chain" id="PRO_5040241863" evidence="1">
    <location>
        <begin position="21"/>
        <end position="313"/>
    </location>
</feature>
<dbReference type="InterPro" id="IPR029058">
    <property type="entry name" value="AB_hydrolase_fold"/>
</dbReference>
<evidence type="ECO:0000256" key="1">
    <source>
        <dbReference type="SAM" id="SignalP"/>
    </source>
</evidence>
<evidence type="ECO:0000313" key="3">
    <source>
        <dbReference type="Proteomes" id="UP000799441"/>
    </source>
</evidence>
<dbReference type="AlphaFoldDB" id="A0A9P4Q771"/>
<organism evidence="2 3">
    <name type="scientific">Polychaeton citri CBS 116435</name>
    <dbReference type="NCBI Taxonomy" id="1314669"/>
    <lineage>
        <taxon>Eukaryota</taxon>
        <taxon>Fungi</taxon>
        <taxon>Dikarya</taxon>
        <taxon>Ascomycota</taxon>
        <taxon>Pezizomycotina</taxon>
        <taxon>Dothideomycetes</taxon>
        <taxon>Dothideomycetidae</taxon>
        <taxon>Capnodiales</taxon>
        <taxon>Capnodiaceae</taxon>
        <taxon>Polychaeton</taxon>
    </lineage>
</organism>
<dbReference type="SUPFAM" id="SSF53474">
    <property type="entry name" value="alpha/beta-Hydrolases"/>
    <property type="match status" value="1"/>
</dbReference>
<dbReference type="Gene3D" id="3.40.50.1820">
    <property type="entry name" value="alpha/beta hydrolase"/>
    <property type="match status" value="1"/>
</dbReference>
<name>A0A9P4Q771_9PEZI</name>
<accession>A0A9P4Q771</accession>
<gene>
    <name evidence="2" type="ORF">K431DRAFT_228895</name>
</gene>
<protein>
    <submittedName>
        <fullName evidence="2">Alpha/beta-hydrolase</fullName>
    </submittedName>
</protein>
<dbReference type="Proteomes" id="UP000799441">
    <property type="component" value="Unassembled WGS sequence"/>
</dbReference>
<dbReference type="EMBL" id="MU003813">
    <property type="protein sequence ID" value="KAF2719272.1"/>
    <property type="molecule type" value="Genomic_DNA"/>
</dbReference>
<dbReference type="InterPro" id="IPR053228">
    <property type="entry name" value="Stereospecific_Lipase"/>
</dbReference>
<dbReference type="PANTHER" id="PTHR37574:SF1">
    <property type="entry name" value="LIPASE B"/>
    <property type="match status" value="1"/>
</dbReference>
<comment type="caution">
    <text evidence="2">The sequence shown here is derived from an EMBL/GenBank/DDBJ whole genome shotgun (WGS) entry which is preliminary data.</text>
</comment>
<proteinExistence type="predicted"/>
<keyword evidence="3" id="KW-1185">Reference proteome</keyword>
<reference evidence="2" key="1">
    <citation type="journal article" date="2020" name="Stud. Mycol.">
        <title>101 Dothideomycetes genomes: a test case for predicting lifestyles and emergence of pathogens.</title>
        <authorList>
            <person name="Haridas S."/>
            <person name="Albert R."/>
            <person name="Binder M."/>
            <person name="Bloem J."/>
            <person name="Labutti K."/>
            <person name="Salamov A."/>
            <person name="Andreopoulos B."/>
            <person name="Baker S."/>
            <person name="Barry K."/>
            <person name="Bills G."/>
            <person name="Bluhm B."/>
            <person name="Cannon C."/>
            <person name="Castanera R."/>
            <person name="Culley D."/>
            <person name="Daum C."/>
            <person name="Ezra D."/>
            <person name="Gonzalez J."/>
            <person name="Henrissat B."/>
            <person name="Kuo A."/>
            <person name="Liang C."/>
            <person name="Lipzen A."/>
            <person name="Lutzoni F."/>
            <person name="Magnuson J."/>
            <person name="Mondo S."/>
            <person name="Nolan M."/>
            <person name="Ohm R."/>
            <person name="Pangilinan J."/>
            <person name="Park H.-J."/>
            <person name="Ramirez L."/>
            <person name="Alfaro M."/>
            <person name="Sun H."/>
            <person name="Tritt A."/>
            <person name="Yoshinaga Y."/>
            <person name="Zwiers L.-H."/>
            <person name="Turgeon B."/>
            <person name="Goodwin S."/>
            <person name="Spatafora J."/>
            <person name="Crous P."/>
            <person name="Grigoriev I."/>
        </authorList>
    </citation>
    <scope>NUCLEOTIDE SEQUENCE</scope>
    <source>
        <strain evidence="2">CBS 116435</strain>
    </source>
</reference>
<evidence type="ECO:0000313" key="2">
    <source>
        <dbReference type="EMBL" id="KAF2719272.1"/>
    </source>
</evidence>
<feature type="signal peptide" evidence="1">
    <location>
        <begin position="1"/>
        <end position="20"/>
    </location>
</feature>
<keyword evidence="1" id="KW-0732">Signal</keyword>
<dbReference type="OrthoDB" id="4605274at2759"/>
<sequence>MYTPLLLFSTAIALSPLAHALPIASFVFDGDAPYTVNEADLQAALTCPNGAGTEAAPPVLLVHGTGSTGTETWGTGYVPALIAQGYTPCYIDIPGRAMGDMQVSAEYVAYNLHYISSLSSGLPTAVIAHSQGNPDVQWALQFWPSTQSVTRAFIALSPDFSGIDLGGSLLNEFCDDTDCQPSIWQQSIGSNFYAALHGAGNFRAVVPTTSVYTDLDLVVNPPATNAQLPGATVLSVQQLCPLRPTTHFTMPIDAAGFAFALDALQHDGTASLARAQQLPQGITTCLLVSAPDMDFDLAANLEALFNSIIKGIM</sequence>
<dbReference type="PANTHER" id="PTHR37574">
    <property type="entry name" value="LIPASE B"/>
    <property type="match status" value="1"/>
</dbReference>